<organism evidence="1 2">
    <name type="scientific">Methylobacterium gregans</name>
    <dbReference type="NCBI Taxonomy" id="374424"/>
    <lineage>
        <taxon>Bacteria</taxon>
        <taxon>Pseudomonadati</taxon>
        <taxon>Pseudomonadota</taxon>
        <taxon>Alphaproteobacteria</taxon>
        <taxon>Hyphomicrobiales</taxon>
        <taxon>Methylobacteriaceae</taxon>
        <taxon>Methylobacterium</taxon>
    </lineage>
</organism>
<accession>A0AA37HP19</accession>
<dbReference type="AlphaFoldDB" id="A0AA37HP19"/>
<gene>
    <name evidence="1" type="ORF">NBEOAGPD_2618</name>
</gene>
<reference evidence="1" key="2">
    <citation type="submission" date="2021-08" db="EMBL/GenBank/DDBJ databases">
        <authorList>
            <person name="Tani A."/>
            <person name="Ola A."/>
            <person name="Ogura Y."/>
            <person name="Katsura K."/>
            <person name="Hayashi T."/>
        </authorList>
    </citation>
    <scope>NUCLEOTIDE SEQUENCE</scope>
    <source>
        <strain evidence="1">NBRC 103626</strain>
    </source>
</reference>
<protein>
    <submittedName>
        <fullName evidence="1">Uncharacterized protein</fullName>
    </submittedName>
</protein>
<sequence>MLIRRVEAYMQQVGSEGVPLVEFEEACLGEVFFHDRHAIVRALKGKRVIFPVRDGVAWRVFPQMPENRRFERDDETAVEQCLRVLAPHMRGLTRIVRARGGVADREGRRREAEATGQIVTLVMRHVGKGLDLDEIRTALEDTFTAEAVETLTRRQPILKVGSSLVSLPKRPKRAPRIANGLLPHDKIVALVKKARPKGITKTLLHKAYQPRIPMAEFDVLLADLTGAGFIDTATMKVSHKGRPALVCVHPEFSMPNVVNGRAMIH</sequence>
<proteinExistence type="predicted"/>
<name>A0AA37HP19_9HYPH</name>
<dbReference type="EMBL" id="BPQM01000061">
    <property type="protein sequence ID" value="GJD79392.1"/>
    <property type="molecule type" value="Genomic_DNA"/>
</dbReference>
<dbReference type="Proteomes" id="UP001055108">
    <property type="component" value="Unassembled WGS sequence"/>
</dbReference>
<comment type="caution">
    <text evidence="1">The sequence shown here is derived from an EMBL/GenBank/DDBJ whole genome shotgun (WGS) entry which is preliminary data.</text>
</comment>
<keyword evidence="2" id="KW-1185">Reference proteome</keyword>
<reference evidence="1" key="1">
    <citation type="journal article" date="2016" name="Front. Microbiol.">
        <title>Genome Sequence of the Piezophilic, Mesophilic Sulfate-Reducing Bacterium Desulfovibrio indicus J2T.</title>
        <authorList>
            <person name="Cao J."/>
            <person name="Maignien L."/>
            <person name="Shao Z."/>
            <person name="Alain K."/>
            <person name="Jebbar M."/>
        </authorList>
    </citation>
    <scope>NUCLEOTIDE SEQUENCE</scope>
    <source>
        <strain evidence="1">NBRC 103626</strain>
    </source>
</reference>
<evidence type="ECO:0000313" key="2">
    <source>
        <dbReference type="Proteomes" id="UP001055108"/>
    </source>
</evidence>
<dbReference type="RefSeq" id="WP_238303388.1">
    <property type="nucleotide sequence ID" value="NZ_BPQM01000061.1"/>
</dbReference>
<evidence type="ECO:0000313" key="1">
    <source>
        <dbReference type="EMBL" id="GJD79392.1"/>
    </source>
</evidence>